<name>A0A0M3K5I1_ANISI</name>
<evidence type="ECO:0000313" key="5">
    <source>
        <dbReference type="WBParaSite" id="ASIM_0001622201-mRNA-1"/>
    </source>
</evidence>
<proteinExistence type="predicted"/>
<keyword evidence="2" id="KW-1133">Transmembrane helix</keyword>
<accession>A0A0M3K5I1</accession>
<keyword evidence="2" id="KW-0472">Membrane</keyword>
<reference evidence="3 4" key="2">
    <citation type="submission" date="2018-11" db="EMBL/GenBank/DDBJ databases">
        <authorList>
            <consortium name="Pathogen Informatics"/>
        </authorList>
    </citation>
    <scope>NUCLEOTIDE SEQUENCE [LARGE SCALE GENOMIC DNA]</scope>
</reference>
<feature type="compositionally biased region" description="Pro residues" evidence="1">
    <location>
        <begin position="41"/>
        <end position="52"/>
    </location>
</feature>
<keyword evidence="4" id="KW-1185">Reference proteome</keyword>
<feature type="transmembrane region" description="Helical" evidence="2">
    <location>
        <begin position="202"/>
        <end position="225"/>
    </location>
</feature>
<dbReference type="AlphaFoldDB" id="A0A0M3K5I1"/>
<evidence type="ECO:0000313" key="4">
    <source>
        <dbReference type="Proteomes" id="UP000267096"/>
    </source>
</evidence>
<sequence>MGKAKQSNKIVPTKGPFTSIALKSLESLPPPNSSPARLPFHPGPRFPLPSPSAPSFDHPISSRLYPGPHLAPITSRDRRHIHQSHLPYHEHNEFCSPPPPYNPLTPNETPPETINTATSRDSFGSAASTAAFPPPLPPRGKVLVGRHAARFDVKTPKSSFGKGDDARSHHKRGNNAAEMDSIRIRKKFLHPMMQSRRHCTDVLCCFIFVVFVVAWLVVAAFGFLWGKPEHLLHPTNSNGALCGVERKGFYDLRSVTIGRCK</sequence>
<keyword evidence="2" id="KW-0812">Transmembrane</keyword>
<feature type="region of interest" description="Disordered" evidence="1">
    <location>
        <begin position="154"/>
        <end position="177"/>
    </location>
</feature>
<evidence type="ECO:0000256" key="2">
    <source>
        <dbReference type="SAM" id="Phobius"/>
    </source>
</evidence>
<evidence type="ECO:0000256" key="1">
    <source>
        <dbReference type="SAM" id="MobiDB-lite"/>
    </source>
</evidence>
<reference evidence="5" key="1">
    <citation type="submission" date="2017-02" db="UniProtKB">
        <authorList>
            <consortium name="WormBaseParasite"/>
        </authorList>
    </citation>
    <scope>IDENTIFICATION</scope>
</reference>
<protein>
    <submittedName>
        <fullName evidence="5">Extensin-like</fullName>
    </submittedName>
</protein>
<dbReference type="WBParaSite" id="ASIM_0001622201-mRNA-1">
    <property type="protein sequence ID" value="ASIM_0001622201-mRNA-1"/>
    <property type="gene ID" value="ASIM_0001622201"/>
</dbReference>
<dbReference type="Proteomes" id="UP000267096">
    <property type="component" value="Unassembled WGS sequence"/>
</dbReference>
<evidence type="ECO:0000313" key="3">
    <source>
        <dbReference type="EMBL" id="VDK55679.1"/>
    </source>
</evidence>
<feature type="region of interest" description="Disordered" evidence="1">
    <location>
        <begin position="23"/>
        <end position="57"/>
    </location>
</feature>
<dbReference type="EMBL" id="UYRR01032450">
    <property type="protein sequence ID" value="VDK55679.1"/>
    <property type="molecule type" value="Genomic_DNA"/>
</dbReference>
<organism evidence="5">
    <name type="scientific">Anisakis simplex</name>
    <name type="common">Herring worm</name>
    <dbReference type="NCBI Taxonomy" id="6269"/>
    <lineage>
        <taxon>Eukaryota</taxon>
        <taxon>Metazoa</taxon>
        <taxon>Ecdysozoa</taxon>
        <taxon>Nematoda</taxon>
        <taxon>Chromadorea</taxon>
        <taxon>Rhabditida</taxon>
        <taxon>Spirurina</taxon>
        <taxon>Ascaridomorpha</taxon>
        <taxon>Ascaridoidea</taxon>
        <taxon>Anisakidae</taxon>
        <taxon>Anisakis</taxon>
        <taxon>Anisakis simplex complex</taxon>
    </lineage>
</organism>
<gene>
    <name evidence="3" type="ORF">ASIM_LOCUS15630</name>
</gene>